<evidence type="ECO:0000313" key="4">
    <source>
        <dbReference type="EMBL" id="PPQ62845.1"/>
    </source>
</evidence>
<dbReference type="GO" id="GO:0005778">
    <property type="term" value="C:peroxisomal membrane"/>
    <property type="evidence" value="ECO:0007669"/>
    <property type="project" value="UniProtKB-SubCell"/>
</dbReference>
<feature type="region of interest" description="Disordered" evidence="2">
    <location>
        <begin position="155"/>
        <end position="195"/>
    </location>
</feature>
<evidence type="ECO:0000313" key="5">
    <source>
        <dbReference type="Proteomes" id="UP000284842"/>
    </source>
</evidence>
<dbReference type="InterPro" id="IPR013096">
    <property type="entry name" value="Cupin_2"/>
</dbReference>
<evidence type="ECO:0000259" key="3">
    <source>
        <dbReference type="Pfam" id="PF07883"/>
    </source>
</evidence>
<dbReference type="PANTHER" id="PTHR36156:SF2">
    <property type="entry name" value="CUPIN TYPE-2 DOMAIN-CONTAINING PROTEIN"/>
    <property type="match status" value="1"/>
</dbReference>
<dbReference type="GO" id="GO:0007031">
    <property type="term" value="P:peroxisome organization"/>
    <property type="evidence" value="ECO:0007669"/>
    <property type="project" value="UniProtKB-KW"/>
</dbReference>
<dbReference type="Gene3D" id="2.20.70.150">
    <property type="match status" value="1"/>
</dbReference>
<comment type="similarity">
    <text evidence="1">Belongs to the peroxin-16 family.</text>
</comment>
<dbReference type="InterPro" id="IPR013919">
    <property type="entry name" value="Pex16"/>
</dbReference>
<feature type="domain" description="Cupin type-2" evidence="3">
    <location>
        <begin position="409"/>
        <end position="476"/>
    </location>
</feature>
<evidence type="ECO:0000256" key="2">
    <source>
        <dbReference type="SAM" id="MobiDB-lite"/>
    </source>
</evidence>
<proteinExistence type="inferred from homology"/>
<comment type="caution">
    <text evidence="4">The sequence shown here is derived from an EMBL/GenBank/DDBJ whole genome shotgun (WGS) entry which is preliminary data.</text>
</comment>
<dbReference type="Pfam" id="PF08610">
    <property type="entry name" value="Pex16"/>
    <property type="match status" value="1"/>
</dbReference>
<dbReference type="Proteomes" id="UP000284842">
    <property type="component" value="Unassembled WGS sequence"/>
</dbReference>
<dbReference type="InterPro" id="IPR011051">
    <property type="entry name" value="RmlC_Cupin_sf"/>
</dbReference>
<keyword evidence="5" id="KW-1185">Reference proteome</keyword>
<comment type="subcellular location">
    <subcellularLocation>
        <location evidence="1">Peroxisome membrane</location>
    </subcellularLocation>
</comment>
<evidence type="ECO:0000256" key="1">
    <source>
        <dbReference type="RuleBase" id="RU365003"/>
    </source>
</evidence>
<dbReference type="CDD" id="cd02231">
    <property type="entry name" value="cupin_BLL6423-like"/>
    <property type="match status" value="1"/>
</dbReference>
<dbReference type="PANTHER" id="PTHR36156">
    <property type="entry name" value="SLR2101 PROTEIN"/>
    <property type="match status" value="1"/>
</dbReference>
<accession>A0A409VCN3</accession>
<dbReference type="EMBL" id="NHTK01006137">
    <property type="protein sequence ID" value="PPQ62845.1"/>
    <property type="molecule type" value="Genomic_DNA"/>
</dbReference>
<name>A0A409VCN3_9AGAR</name>
<dbReference type="STRING" id="181874.A0A409VCN3"/>
<sequence>MSSSKAKYEAFLIDNVSTISTLESSLRSITWFLPGRFKDAELASESLTTLLNVMSMYHDTLLARVAKGNPSYRPLIPSSLHTRFTKAWSDKDSLYKWAARFLEIIRFTELVIEMALRRKVSEKTKWRSIILLETIKASLRFFLLRLTHQPLVSPPIPEREFDPTTLPPPSNESSSASSTPDLSPSHTPQHLHNNRVKQPLNPLLSETHSDTSAEDYLLPKALTTSSVKPSLSLVRTLSGPRDWIAESIYILRPLVYASLLVSDRKSLKPTNRALTVVLAMEFLSRSLRRTPPPSAALERSEYARRDKDLLCSLSPDVQMETFPPCPLPPVRRVVTTHNADGKAVVQSITDVQGEPIALVPGGQTAALWATTDGLPTNDNNNQDDGGLRTIPDTSNFGLVSPNGTNLRTTELPPGGYATWHRTSSVDYNILIAGELTLILEDGTEVTLKNPGDVIVQRGTIHAWKNPSNQWTRWISVLLDAQPAEVKGTALEPIIIMPDSHS</sequence>
<dbReference type="SUPFAM" id="SSF51182">
    <property type="entry name" value="RmlC-like cupins"/>
    <property type="match status" value="1"/>
</dbReference>
<dbReference type="InParanoid" id="A0A409VCN3"/>
<protein>
    <recommendedName>
        <fullName evidence="1">Peroxisomal membrane protein PEX16</fullName>
    </recommendedName>
</protein>
<feature type="compositionally biased region" description="Low complexity" evidence="2">
    <location>
        <begin position="171"/>
        <end position="185"/>
    </location>
</feature>
<keyword evidence="1" id="KW-0576">Peroxisome</keyword>
<dbReference type="AlphaFoldDB" id="A0A409VCN3"/>
<dbReference type="OrthoDB" id="2021143at2759"/>
<dbReference type="Gene3D" id="2.60.120.10">
    <property type="entry name" value="Jelly Rolls"/>
    <property type="match status" value="1"/>
</dbReference>
<organism evidence="4 5">
    <name type="scientific">Panaeolus cyanescens</name>
    <dbReference type="NCBI Taxonomy" id="181874"/>
    <lineage>
        <taxon>Eukaryota</taxon>
        <taxon>Fungi</taxon>
        <taxon>Dikarya</taxon>
        <taxon>Basidiomycota</taxon>
        <taxon>Agaricomycotina</taxon>
        <taxon>Agaricomycetes</taxon>
        <taxon>Agaricomycetidae</taxon>
        <taxon>Agaricales</taxon>
        <taxon>Agaricineae</taxon>
        <taxon>Galeropsidaceae</taxon>
        <taxon>Panaeolus</taxon>
    </lineage>
</organism>
<keyword evidence="1" id="KW-0962">Peroxisome biogenesis</keyword>
<dbReference type="InterPro" id="IPR014710">
    <property type="entry name" value="RmlC-like_jellyroll"/>
</dbReference>
<dbReference type="Pfam" id="PF07883">
    <property type="entry name" value="Cupin_2"/>
    <property type="match status" value="1"/>
</dbReference>
<gene>
    <name evidence="4" type="ORF">CVT24_000539</name>
</gene>
<reference evidence="4 5" key="1">
    <citation type="journal article" date="2018" name="Evol. Lett.">
        <title>Horizontal gene cluster transfer increased hallucinogenic mushroom diversity.</title>
        <authorList>
            <person name="Reynolds H.T."/>
            <person name="Vijayakumar V."/>
            <person name="Gluck-Thaler E."/>
            <person name="Korotkin H.B."/>
            <person name="Matheny P.B."/>
            <person name="Slot J.C."/>
        </authorList>
    </citation>
    <scope>NUCLEOTIDE SEQUENCE [LARGE SCALE GENOMIC DNA]</scope>
    <source>
        <strain evidence="4 5">2629</strain>
    </source>
</reference>
<dbReference type="InterPro" id="IPR047142">
    <property type="entry name" value="OryJ/VirC-like"/>
</dbReference>